<evidence type="ECO:0000256" key="1">
    <source>
        <dbReference type="SAM" id="Phobius"/>
    </source>
</evidence>
<feature type="transmembrane region" description="Helical" evidence="1">
    <location>
        <begin position="32"/>
        <end position="53"/>
    </location>
</feature>
<name>A0ABN1AKA4_9SPHN</name>
<proteinExistence type="predicted"/>
<reference evidence="2 3" key="1">
    <citation type="journal article" date="2019" name="Int. J. Syst. Evol. Microbiol.">
        <title>The Global Catalogue of Microorganisms (GCM) 10K type strain sequencing project: providing services to taxonomists for standard genome sequencing and annotation.</title>
        <authorList>
            <consortium name="The Broad Institute Genomics Platform"/>
            <consortium name="The Broad Institute Genome Sequencing Center for Infectious Disease"/>
            <person name="Wu L."/>
            <person name="Ma J."/>
        </authorList>
    </citation>
    <scope>NUCLEOTIDE SEQUENCE [LARGE SCALE GENOMIC DNA]</scope>
    <source>
        <strain evidence="2 3">JCM 14162</strain>
    </source>
</reference>
<feature type="transmembrane region" description="Helical" evidence="1">
    <location>
        <begin position="65"/>
        <end position="84"/>
    </location>
</feature>
<keyword evidence="1" id="KW-0472">Membrane</keyword>
<gene>
    <name evidence="2" type="ORF">GCM10009096_20790</name>
</gene>
<keyword evidence="1" id="KW-0812">Transmembrane</keyword>
<keyword evidence="1" id="KW-1133">Transmembrane helix</keyword>
<accession>A0ABN1AKA4</accession>
<sequence>MRTARNVILILLIAMSIAAGAAKILQVPNEAAFFEALGLGLTIMMVFGIFQVAAGLLSAISATRIIGLGLMGLAFLISAAMIWLNGQIVFALLSFLPALLADILLLLHLRDKRTDANIVHSQ</sequence>
<evidence type="ECO:0008006" key="4">
    <source>
        <dbReference type="Google" id="ProtNLM"/>
    </source>
</evidence>
<evidence type="ECO:0000313" key="3">
    <source>
        <dbReference type="Proteomes" id="UP001500713"/>
    </source>
</evidence>
<comment type="caution">
    <text evidence="2">The sequence shown here is derived from an EMBL/GenBank/DDBJ whole genome shotgun (WGS) entry which is preliminary data.</text>
</comment>
<evidence type="ECO:0000313" key="2">
    <source>
        <dbReference type="EMBL" id="GAA0478685.1"/>
    </source>
</evidence>
<keyword evidence="3" id="KW-1185">Reference proteome</keyword>
<dbReference type="EMBL" id="BAAAEM010000002">
    <property type="protein sequence ID" value="GAA0478685.1"/>
    <property type="molecule type" value="Genomic_DNA"/>
</dbReference>
<organism evidence="2 3">
    <name type="scientific">Parasphingorhabdus litoris</name>
    <dbReference type="NCBI Taxonomy" id="394733"/>
    <lineage>
        <taxon>Bacteria</taxon>
        <taxon>Pseudomonadati</taxon>
        <taxon>Pseudomonadota</taxon>
        <taxon>Alphaproteobacteria</taxon>
        <taxon>Sphingomonadales</taxon>
        <taxon>Sphingomonadaceae</taxon>
        <taxon>Parasphingorhabdus</taxon>
    </lineage>
</organism>
<feature type="transmembrane region" description="Helical" evidence="1">
    <location>
        <begin position="90"/>
        <end position="109"/>
    </location>
</feature>
<dbReference type="Proteomes" id="UP001500713">
    <property type="component" value="Unassembled WGS sequence"/>
</dbReference>
<protein>
    <recommendedName>
        <fullName evidence="4">DoxX family protein</fullName>
    </recommendedName>
</protein>